<accession>A0A316GG35</accession>
<dbReference type="OrthoDB" id="7305551at2"/>
<name>A0A316GG35_9RHOB</name>
<dbReference type="AlphaFoldDB" id="A0A316GG35"/>
<sequence length="294" mass="30954">MPDAVLLTGATGFVGRQLLAALCAARIPVHAVSRRPGAPMPGVTWHRADLLVAEDRAEVAGLAPRLIHCAWEVEHGAFWTAPANALWREASADLVGRFMAASGVRVVALGTCAEYDAAVPGTWDEARAIAPATPYGQAKAALHAELAAICGDALVWARLFHLYGPNEDPRRLIPGLIAACRAGRPAEVRAAELIRDVASTPHVARLLVALMDSPLSGPCDIGSGQPRSLGALARIVAETAGRPDLLSLAHAPGPGDPPVMAPRLDRLRRMVAQATETPETALRAHVMAELARQD</sequence>
<evidence type="ECO:0000313" key="2">
    <source>
        <dbReference type="EMBL" id="PWK59605.1"/>
    </source>
</evidence>
<evidence type="ECO:0000313" key="3">
    <source>
        <dbReference type="Proteomes" id="UP000245708"/>
    </source>
</evidence>
<dbReference type="Proteomes" id="UP000245708">
    <property type="component" value="Unassembled WGS sequence"/>
</dbReference>
<proteinExistence type="predicted"/>
<dbReference type="Gene3D" id="3.40.50.720">
    <property type="entry name" value="NAD(P)-binding Rossmann-like Domain"/>
    <property type="match status" value="1"/>
</dbReference>
<dbReference type="Pfam" id="PF01370">
    <property type="entry name" value="Epimerase"/>
    <property type="match status" value="1"/>
</dbReference>
<dbReference type="InterPro" id="IPR001509">
    <property type="entry name" value="Epimerase_deHydtase"/>
</dbReference>
<dbReference type="RefSeq" id="WP_109669405.1">
    <property type="nucleotide sequence ID" value="NZ_QGGW01000007.1"/>
</dbReference>
<dbReference type="PANTHER" id="PTHR43245">
    <property type="entry name" value="BIFUNCTIONAL POLYMYXIN RESISTANCE PROTEIN ARNA"/>
    <property type="match status" value="1"/>
</dbReference>
<comment type="caution">
    <text evidence="2">The sequence shown here is derived from an EMBL/GenBank/DDBJ whole genome shotgun (WGS) entry which is preliminary data.</text>
</comment>
<keyword evidence="3" id="KW-1185">Reference proteome</keyword>
<evidence type="ECO:0000259" key="1">
    <source>
        <dbReference type="Pfam" id="PF01370"/>
    </source>
</evidence>
<protein>
    <submittedName>
        <fullName evidence="2">Nucleoside-diphosphate-sugar epimerase</fullName>
    </submittedName>
</protein>
<reference evidence="2 3" key="1">
    <citation type="submission" date="2018-05" db="EMBL/GenBank/DDBJ databases">
        <title>Genomic Encyclopedia of Type Strains, Phase IV (KMG-IV): sequencing the most valuable type-strain genomes for metagenomic binning, comparative biology and taxonomic classification.</title>
        <authorList>
            <person name="Goeker M."/>
        </authorList>
    </citation>
    <scope>NUCLEOTIDE SEQUENCE [LARGE SCALE GENOMIC DNA]</scope>
    <source>
        <strain evidence="2 3">DSM 16097</strain>
    </source>
</reference>
<dbReference type="SUPFAM" id="SSF51735">
    <property type="entry name" value="NAD(P)-binding Rossmann-fold domains"/>
    <property type="match status" value="1"/>
</dbReference>
<dbReference type="InterPro" id="IPR050177">
    <property type="entry name" value="Lipid_A_modif_metabolic_enz"/>
</dbReference>
<dbReference type="EMBL" id="QGGW01000007">
    <property type="protein sequence ID" value="PWK59605.1"/>
    <property type="molecule type" value="Genomic_DNA"/>
</dbReference>
<gene>
    <name evidence="2" type="ORF">C7455_107150</name>
</gene>
<dbReference type="PANTHER" id="PTHR43245:SF13">
    <property type="entry name" value="UDP-D-APIOSE_UDP-D-XYLOSE SYNTHASE 2"/>
    <property type="match status" value="1"/>
</dbReference>
<organism evidence="2 3">
    <name type="scientific">Roseicyclus mahoneyensis</name>
    <dbReference type="NCBI Taxonomy" id="164332"/>
    <lineage>
        <taxon>Bacteria</taxon>
        <taxon>Pseudomonadati</taxon>
        <taxon>Pseudomonadota</taxon>
        <taxon>Alphaproteobacteria</taxon>
        <taxon>Rhodobacterales</taxon>
        <taxon>Roseobacteraceae</taxon>
        <taxon>Roseicyclus</taxon>
    </lineage>
</organism>
<feature type="domain" description="NAD-dependent epimerase/dehydratase" evidence="1">
    <location>
        <begin position="5"/>
        <end position="217"/>
    </location>
</feature>
<dbReference type="InterPro" id="IPR036291">
    <property type="entry name" value="NAD(P)-bd_dom_sf"/>
</dbReference>